<comment type="caution">
    <text evidence="1">The sequence shown here is derived from an EMBL/GenBank/DDBJ whole genome shotgun (WGS) entry which is preliminary data.</text>
</comment>
<keyword evidence="2" id="KW-1185">Reference proteome</keyword>
<evidence type="ECO:0000313" key="1">
    <source>
        <dbReference type="EMBL" id="KAB8186956.1"/>
    </source>
</evidence>
<reference evidence="1 2" key="1">
    <citation type="submission" date="2019-10" db="EMBL/GenBank/DDBJ databases">
        <title>Nonomuraea sp. nov., isolated from Phyllanthus amarus.</title>
        <authorList>
            <person name="Klykleung N."/>
            <person name="Tanasupawat S."/>
        </authorList>
    </citation>
    <scope>NUCLEOTIDE SEQUENCE [LARGE SCALE GENOMIC DNA]</scope>
    <source>
        <strain evidence="1 2">PA1-10</strain>
    </source>
</reference>
<dbReference type="EMBL" id="VDLX02000028">
    <property type="protein sequence ID" value="KAB8186956.1"/>
    <property type="molecule type" value="Genomic_DNA"/>
</dbReference>
<proteinExistence type="predicted"/>
<gene>
    <name evidence="1" type="ORF">FH608_046560</name>
</gene>
<evidence type="ECO:0000313" key="2">
    <source>
        <dbReference type="Proteomes" id="UP000312512"/>
    </source>
</evidence>
<name>A0A5C4V685_9ACTN</name>
<dbReference type="Proteomes" id="UP000312512">
    <property type="component" value="Unassembled WGS sequence"/>
</dbReference>
<dbReference type="RefSeq" id="WP_139637620.1">
    <property type="nucleotide sequence ID" value="NZ_VDLX02000028.1"/>
</dbReference>
<sequence>MPEQKFIIRALLEYEYLVTAENADEAERLMEDGEQIGEGSCVGYSVDAVVAADKRGRFWCEEDDLRARCECGHLVVNEHTGRKFGEREPSKTFTQQCSAYGCNCPTPVEVKTGDAA</sequence>
<protein>
    <submittedName>
        <fullName evidence="1">Uncharacterized protein</fullName>
    </submittedName>
</protein>
<accession>A0A5C4V685</accession>
<dbReference type="AlphaFoldDB" id="A0A5C4V685"/>
<organism evidence="1 2">
    <name type="scientific">Nonomuraea phyllanthi</name>
    <dbReference type="NCBI Taxonomy" id="2219224"/>
    <lineage>
        <taxon>Bacteria</taxon>
        <taxon>Bacillati</taxon>
        <taxon>Actinomycetota</taxon>
        <taxon>Actinomycetes</taxon>
        <taxon>Streptosporangiales</taxon>
        <taxon>Streptosporangiaceae</taxon>
        <taxon>Nonomuraea</taxon>
    </lineage>
</organism>
<dbReference type="OrthoDB" id="3534332at2"/>